<dbReference type="EMBL" id="CAXDID020000006">
    <property type="protein sequence ID" value="CAL5975400.1"/>
    <property type="molecule type" value="Genomic_DNA"/>
</dbReference>
<keyword evidence="3" id="KW-1185">Reference proteome</keyword>
<sequence length="228" mass="26274">MDTHCHVSVLSQATSNQLCLSSIYPQDFDIIQNSSDERIFARGFGLHPHFAHLFTDSLLSQISDLLIQTKNSFVSEIGIEMRQQYLEQNPLPLQFSVFRKLLRLAFTLNKTVQIHAVSRGTGCYPQILEELVQLKNEFGVEQLVIFHSYSGSWEQFQQIKKKYNNILIGVSYLNFESKHVQKFVDSGVVILESDYTDGEYSEIWSKVSNLQEKVKTAEEKFKNTIIQQ</sequence>
<dbReference type="GO" id="GO:0016788">
    <property type="term" value="F:hydrolase activity, acting on ester bonds"/>
    <property type="evidence" value="ECO:0007669"/>
    <property type="project" value="InterPro"/>
</dbReference>
<dbReference type="AlphaFoldDB" id="A0AA86NZU5"/>
<dbReference type="Pfam" id="PF01026">
    <property type="entry name" value="TatD_DNase"/>
    <property type="match status" value="1"/>
</dbReference>
<dbReference type="EMBL" id="CATOUU010000386">
    <property type="protein sequence ID" value="CAI9927859.1"/>
    <property type="molecule type" value="Genomic_DNA"/>
</dbReference>
<dbReference type="PANTHER" id="PTHR47176:SF1">
    <property type="entry name" value="OS04G0577500 PROTEIN"/>
    <property type="match status" value="1"/>
</dbReference>
<comment type="caution">
    <text evidence="1">The sequence shown here is derived from an EMBL/GenBank/DDBJ whole genome shotgun (WGS) entry which is preliminary data.</text>
</comment>
<reference evidence="2 3" key="2">
    <citation type="submission" date="2024-07" db="EMBL/GenBank/DDBJ databases">
        <authorList>
            <person name="Akdeniz Z."/>
        </authorList>
    </citation>
    <scope>NUCLEOTIDE SEQUENCE [LARGE SCALE GENOMIC DNA]</scope>
</reference>
<organism evidence="1">
    <name type="scientific">Hexamita inflata</name>
    <dbReference type="NCBI Taxonomy" id="28002"/>
    <lineage>
        <taxon>Eukaryota</taxon>
        <taxon>Metamonada</taxon>
        <taxon>Diplomonadida</taxon>
        <taxon>Hexamitidae</taxon>
        <taxon>Hexamitinae</taxon>
        <taxon>Hexamita</taxon>
    </lineage>
</organism>
<name>A0AA86NZU5_9EUKA</name>
<dbReference type="Proteomes" id="UP001642409">
    <property type="component" value="Unassembled WGS sequence"/>
</dbReference>
<proteinExistence type="predicted"/>
<evidence type="ECO:0000313" key="1">
    <source>
        <dbReference type="EMBL" id="CAI9927859.1"/>
    </source>
</evidence>
<evidence type="ECO:0000313" key="2">
    <source>
        <dbReference type="EMBL" id="CAL5975400.1"/>
    </source>
</evidence>
<dbReference type="Gene3D" id="3.20.20.140">
    <property type="entry name" value="Metal-dependent hydrolases"/>
    <property type="match status" value="1"/>
</dbReference>
<reference evidence="1" key="1">
    <citation type="submission" date="2023-06" db="EMBL/GenBank/DDBJ databases">
        <authorList>
            <person name="Kurt Z."/>
        </authorList>
    </citation>
    <scope>NUCLEOTIDE SEQUENCE</scope>
</reference>
<gene>
    <name evidence="1" type="ORF">HINF_LOCUS15504</name>
    <name evidence="2" type="ORF">HINF_LOCUS3313</name>
</gene>
<dbReference type="InterPro" id="IPR032466">
    <property type="entry name" value="Metal_Hydrolase"/>
</dbReference>
<protein>
    <submittedName>
        <fullName evidence="1">TatD family deoxyribonuclease</fullName>
    </submittedName>
    <submittedName>
        <fullName evidence="2">TatD_family deoxyribonuclease</fullName>
    </submittedName>
</protein>
<evidence type="ECO:0000313" key="3">
    <source>
        <dbReference type="Proteomes" id="UP001642409"/>
    </source>
</evidence>
<dbReference type="SUPFAM" id="SSF51556">
    <property type="entry name" value="Metallo-dependent hydrolases"/>
    <property type="match status" value="1"/>
</dbReference>
<accession>A0AA86NZU5</accession>
<dbReference type="InterPro" id="IPR001130">
    <property type="entry name" value="TatD-like"/>
</dbReference>
<dbReference type="PANTHER" id="PTHR47176">
    <property type="entry name" value="OSJNBA0020J04.13 PROTEIN"/>
    <property type="match status" value="1"/>
</dbReference>